<feature type="transmembrane region" description="Helical" evidence="11">
    <location>
        <begin position="273"/>
        <end position="292"/>
    </location>
</feature>
<keyword evidence="9 11" id="KW-0472">Membrane</keyword>
<dbReference type="PROSITE" id="PS50893">
    <property type="entry name" value="ABC_TRANSPORTER_2"/>
    <property type="match status" value="1"/>
</dbReference>
<keyword evidence="15" id="KW-1185">Reference proteome</keyword>
<dbReference type="InterPro" id="IPR003593">
    <property type="entry name" value="AAA+_ATPase"/>
</dbReference>
<keyword evidence="4" id="KW-0997">Cell inner membrane</keyword>
<evidence type="ECO:0000256" key="9">
    <source>
        <dbReference type="ARBA" id="ARBA00023136"/>
    </source>
</evidence>
<dbReference type="PANTHER" id="PTHR43394:SF1">
    <property type="entry name" value="ATP-BINDING CASSETTE SUB-FAMILY B MEMBER 10, MITOCHONDRIAL"/>
    <property type="match status" value="1"/>
</dbReference>
<dbReference type="Pfam" id="PF00005">
    <property type="entry name" value="ABC_tran"/>
    <property type="match status" value="1"/>
</dbReference>
<dbReference type="Pfam" id="PF00664">
    <property type="entry name" value="ABC_membrane"/>
    <property type="match status" value="1"/>
</dbReference>
<dbReference type="GO" id="GO:0005524">
    <property type="term" value="F:ATP binding"/>
    <property type="evidence" value="ECO:0007669"/>
    <property type="project" value="UniProtKB-KW"/>
</dbReference>
<keyword evidence="3" id="KW-1003">Cell membrane</keyword>
<feature type="transmembrane region" description="Helical" evidence="11">
    <location>
        <begin position="247"/>
        <end position="267"/>
    </location>
</feature>
<dbReference type="CDD" id="cd07346">
    <property type="entry name" value="ABC_6TM_exporters"/>
    <property type="match status" value="1"/>
</dbReference>
<keyword evidence="2" id="KW-0813">Transport</keyword>
<dbReference type="RefSeq" id="WP_006592926.1">
    <property type="nucleotide sequence ID" value="NZ_BAHD01000037.1"/>
</dbReference>
<dbReference type="SMART" id="SM00382">
    <property type="entry name" value="AAA"/>
    <property type="match status" value="1"/>
</dbReference>
<evidence type="ECO:0000256" key="6">
    <source>
        <dbReference type="ARBA" id="ARBA00022741"/>
    </source>
</evidence>
<evidence type="ECO:0000256" key="3">
    <source>
        <dbReference type="ARBA" id="ARBA00022475"/>
    </source>
</evidence>
<feature type="transmembrane region" description="Helical" evidence="11">
    <location>
        <begin position="356"/>
        <end position="378"/>
    </location>
</feature>
<dbReference type="eggNOG" id="COG1132">
    <property type="taxonomic scope" value="Bacteria"/>
</dbReference>
<keyword evidence="5 11" id="KW-0812">Transmembrane</keyword>
<protein>
    <submittedName>
        <fullName evidence="14">Putative ABC transporter permease/ATP-binding protein</fullName>
    </submittedName>
</protein>
<feature type="region of interest" description="Disordered" evidence="10">
    <location>
        <begin position="1"/>
        <end position="55"/>
    </location>
</feature>
<gene>
    <name evidence="14" type="ORF">KILIM_037_00130</name>
</gene>
<dbReference type="Gene3D" id="3.40.50.300">
    <property type="entry name" value="P-loop containing nucleotide triphosphate hydrolases"/>
    <property type="match status" value="1"/>
</dbReference>
<accession>K6XC69</accession>
<evidence type="ECO:0000256" key="1">
    <source>
        <dbReference type="ARBA" id="ARBA00004651"/>
    </source>
</evidence>
<comment type="subcellular location">
    <subcellularLocation>
        <location evidence="1">Cell membrane</location>
        <topology evidence="1">Multi-pass membrane protein</topology>
    </subcellularLocation>
</comment>
<feature type="compositionally biased region" description="Basic and acidic residues" evidence="10">
    <location>
        <begin position="1"/>
        <end position="10"/>
    </location>
</feature>
<comment type="caution">
    <text evidence="14">The sequence shown here is derived from an EMBL/GenBank/DDBJ whole genome shotgun (WGS) entry which is preliminary data.</text>
</comment>
<evidence type="ECO:0000256" key="4">
    <source>
        <dbReference type="ARBA" id="ARBA00022519"/>
    </source>
</evidence>
<dbReference type="SUPFAM" id="SSF52540">
    <property type="entry name" value="P-loop containing nucleoside triphosphate hydrolases"/>
    <property type="match status" value="1"/>
</dbReference>
<sequence>MRPHEPEREPANTPAESPLPPALALDSARTWDGSGSSQPVATHVRDDEIPASLRGPFDGTPWPRLRAWRARHRLRGQLAHTYVEEAMGAAGGLPVATRRTVVGFLRDLLAQRLSLVLLVVLANGAAAIAGLAVPRLLGGLVDDTAARLQAAGSAAQEAVPAGTADLMAAATATCLIVAGMVTLQALFTLAAKISAAALGQDVLAAAREYVVRSILRLPLSRVESASTGDLVTRVTRDVSAMSEAVRWALPEAIIAGVTVVLTVIALAMNSLLLAAPTLVLFAIAGLQIRRYLRRAPAGYLTEAGSYARINATLTETVEGARTVEALGLASRRRDRGWRDLENSGQAERYTMSLRNLLFIVMDIAFGLPRVATLLIGAYGYSQGWVTLGQITAAMLYIEAVWGPFDMLVHTIDRVQVGVASTTRLLGISQLPPDRVEGVERPTDSRLAGTDLRYAYREGVDVLHGIDLELRPGERLAIVGPSGSGKSTLGRLLSGIHGPRTGSVQVGGVELTRLPLPVLRREVALVTQEHHVFVGTLRDNLVLATEGAGASGEAGDAQVERALRAVDAWSWVSALPEGLDTVVGSGKAALTPGQAQQVALARLVLADPHTLVLDEATSLIDPRTARHLEGSMNALLDGRTVVAIAHRLHTAHYADRIAVVIDGVIAELGTHDELIARGGEYAALWRAWTS</sequence>
<dbReference type="GO" id="GO:0015421">
    <property type="term" value="F:ABC-type oligopeptide transporter activity"/>
    <property type="evidence" value="ECO:0007669"/>
    <property type="project" value="TreeGrafter"/>
</dbReference>
<dbReference type="InterPro" id="IPR039421">
    <property type="entry name" value="Type_1_exporter"/>
</dbReference>
<name>K6XC69_9MICO</name>
<evidence type="ECO:0000256" key="8">
    <source>
        <dbReference type="ARBA" id="ARBA00022989"/>
    </source>
</evidence>
<dbReference type="Gene3D" id="1.20.1560.10">
    <property type="entry name" value="ABC transporter type 1, transmembrane domain"/>
    <property type="match status" value="1"/>
</dbReference>
<dbReference type="FunFam" id="3.40.50.300:FF:001001">
    <property type="entry name" value="Multidrug ABC transporter ATP-binding protein"/>
    <property type="match status" value="1"/>
</dbReference>
<dbReference type="InterPro" id="IPR036640">
    <property type="entry name" value="ABC1_TM_sf"/>
</dbReference>
<evidence type="ECO:0000313" key="14">
    <source>
        <dbReference type="EMBL" id="GAB96394.1"/>
    </source>
</evidence>
<feature type="transmembrane region" description="Helical" evidence="11">
    <location>
        <begin position="113"/>
        <end position="133"/>
    </location>
</feature>
<reference evidence="14 15" key="1">
    <citation type="submission" date="2012-08" db="EMBL/GenBank/DDBJ databases">
        <title>Whole genome shotgun sequence of Kineosphaera limosa NBRC 100340.</title>
        <authorList>
            <person name="Yoshida I."/>
            <person name="Isaki S."/>
            <person name="Hosoyama A."/>
            <person name="Tsuchikane K."/>
            <person name="Katsumata H."/>
            <person name="Ando Y."/>
            <person name="Ohji S."/>
            <person name="Hamada M."/>
            <person name="Tamura T."/>
            <person name="Yamazoe A."/>
            <person name="Yamazaki S."/>
            <person name="Fujita N."/>
        </authorList>
    </citation>
    <scope>NUCLEOTIDE SEQUENCE [LARGE SCALE GENOMIC DNA]</scope>
    <source>
        <strain evidence="14 15">NBRC 100340</strain>
    </source>
</reference>
<dbReference type="STRING" id="1184609.KILIM_037_00130"/>
<dbReference type="InterPro" id="IPR011527">
    <property type="entry name" value="ABC1_TM_dom"/>
</dbReference>
<evidence type="ECO:0000256" key="10">
    <source>
        <dbReference type="SAM" id="MobiDB-lite"/>
    </source>
</evidence>
<dbReference type="GO" id="GO:0016887">
    <property type="term" value="F:ATP hydrolysis activity"/>
    <property type="evidence" value="ECO:0007669"/>
    <property type="project" value="InterPro"/>
</dbReference>
<dbReference type="InterPro" id="IPR003439">
    <property type="entry name" value="ABC_transporter-like_ATP-bd"/>
</dbReference>
<keyword evidence="7 14" id="KW-0067">ATP-binding</keyword>
<evidence type="ECO:0000256" key="11">
    <source>
        <dbReference type="SAM" id="Phobius"/>
    </source>
</evidence>
<evidence type="ECO:0000256" key="7">
    <source>
        <dbReference type="ARBA" id="ARBA00022840"/>
    </source>
</evidence>
<dbReference type="Proteomes" id="UP000008366">
    <property type="component" value="Unassembled WGS sequence"/>
</dbReference>
<keyword evidence="6" id="KW-0547">Nucleotide-binding</keyword>
<dbReference type="SUPFAM" id="SSF90123">
    <property type="entry name" value="ABC transporter transmembrane region"/>
    <property type="match status" value="1"/>
</dbReference>
<proteinExistence type="predicted"/>
<evidence type="ECO:0000256" key="5">
    <source>
        <dbReference type="ARBA" id="ARBA00022692"/>
    </source>
</evidence>
<dbReference type="PANTHER" id="PTHR43394">
    <property type="entry name" value="ATP-DEPENDENT PERMEASE MDL1, MITOCHONDRIAL"/>
    <property type="match status" value="1"/>
</dbReference>
<dbReference type="AlphaFoldDB" id="K6XC69"/>
<feature type="domain" description="ABC transmembrane type-1" evidence="13">
    <location>
        <begin position="117"/>
        <end position="415"/>
    </location>
</feature>
<evidence type="ECO:0000259" key="13">
    <source>
        <dbReference type="PROSITE" id="PS50929"/>
    </source>
</evidence>
<dbReference type="GO" id="GO:0005886">
    <property type="term" value="C:plasma membrane"/>
    <property type="evidence" value="ECO:0007669"/>
    <property type="project" value="UniProtKB-SubCell"/>
</dbReference>
<dbReference type="EMBL" id="BAHD01000037">
    <property type="protein sequence ID" value="GAB96394.1"/>
    <property type="molecule type" value="Genomic_DNA"/>
</dbReference>
<evidence type="ECO:0000259" key="12">
    <source>
        <dbReference type="PROSITE" id="PS50893"/>
    </source>
</evidence>
<keyword evidence="8 11" id="KW-1133">Transmembrane helix</keyword>
<organism evidence="14 15">
    <name type="scientific">Kineosphaera limosa NBRC 100340</name>
    <dbReference type="NCBI Taxonomy" id="1184609"/>
    <lineage>
        <taxon>Bacteria</taxon>
        <taxon>Bacillati</taxon>
        <taxon>Actinomycetota</taxon>
        <taxon>Actinomycetes</taxon>
        <taxon>Micrococcales</taxon>
        <taxon>Dermatophilaceae</taxon>
        <taxon>Kineosphaera</taxon>
    </lineage>
</organism>
<feature type="domain" description="ABC transporter" evidence="12">
    <location>
        <begin position="446"/>
        <end position="686"/>
    </location>
</feature>
<feature type="transmembrane region" description="Helical" evidence="11">
    <location>
        <begin position="166"/>
        <end position="190"/>
    </location>
</feature>
<evidence type="ECO:0000313" key="15">
    <source>
        <dbReference type="Proteomes" id="UP000008366"/>
    </source>
</evidence>
<evidence type="ECO:0000256" key="2">
    <source>
        <dbReference type="ARBA" id="ARBA00022448"/>
    </source>
</evidence>
<dbReference type="PROSITE" id="PS50929">
    <property type="entry name" value="ABC_TM1F"/>
    <property type="match status" value="1"/>
</dbReference>
<dbReference type="InterPro" id="IPR027417">
    <property type="entry name" value="P-loop_NTPase"/>
</dbReference>